<dbReference type="AlphaFoldDB" id="A0A4Y8ZPH8"/>
<dbReference type="InterPro" id="IPR012334">
    <property type="entry name" value="Pectin_lyas_fold"/>
</dbReference>
<dbReference type="SUPFAM" id="SSF51126">
    <property type="entry name" value="Pectin lyase-like"/>
    <property type="match status" value="1"/>
</dbReference>
<dbReference type="SMART" id="SM00710">
    <property type="entry name" value="PbH1"/>
    <property type="match status" value="4"/>
</dbReference>
<sequence>MAGHRRCGDTPRLASAPPFAYPCGDATLPSRGMPVTCGRRALLASCAAMAMLWSAPSQAQMASRTWVSSTGDDVNPCSRTSPCKTFPGALSKTLPGGEINCVDSAGYGATRITKSVTIDCSGVFGSINASHVTGIIIDGDGIVVTLRDIAIDGGTPDASGINGIHFVRGAALHLHKVEVFNFAFAGPGGNGIQITPSTGTAEIFVSDSYIHDNGLGTTGSGIQVRPTGNASVNLTVRGARIDNNASNGIRIDSSATTGLWVRVSIEESHLAGGSQGLAVLAGSASATPAIVSVNRSVIANNASFGIIGNGGGTSIFVGDSTITGNGFGVMAVGSARIGSYGDNRLSGNGDSGTFSIPTVPKM</sequence>
<dbReference type="Proteomes" id="UP000298213">
    <property type="component" value="Unassembled WGS sequence"/>
</dbReference>
<gene>
    <name evidence="2" type="ORF">E2493_12025</name>
</gene>
<evidence type="ECO:0000259" key="1">
    <source>
        <dbReference type="Pfam" id="PF13229"/>
    </source>
</evidence>
<dbReference type="Gene3D" id="2.160.20.10">
    <property type="entry name" value="Single-stranded right-handed beta-helix, Pectin lyase-like"/>
    <property type="match status" value="1"/>
</dbReference>
<organism evidence="2 3">
    <name type="scientific">Sphingomonas parva</name>
    <dbReference type="NCBI Taxonomy" id="2555898"/>
    <lineage>
        <taxon>Bacteria</taxon>
        <taxon>Pseudomonadati</taxon>
        <taxon>Pseudomonadota</taxon>
        <taxon>Alphaproteobacteria</taxon>
        <taxon>Sphingomonadales</taxon>
        <taxon>Sphingomonadaceae</taxon>
        <taxon>Sphingomonas</taxon>
    </lineage>
</organism>
<evidence type="ECO:0000313" key="3">
    <source>
        <dbReference type="Proteomes" id="UP000298213"/>
    </source>
</evidence>
<keyword evidence="3" id="KW-1185">Reference proteome</keyword>
<dbReference type="EMBL" id="SPDV01000021">
    <property type="protein sequence ID" value="TFI57918.1"/>
    <property type="molecule type" value="Genomic_DNA"/>
</dbReference>
<dbReference type="InterPro" id="IPR011050">
    <property type="entry name" value="Pectin_lyase_fold/virulence"/>
</dbReference>
<feature type="domain" description="Right handed beta helix" evidence="1">
    <location>
        <begin position="133"/>
        <end position="318"/>
    </location>
</feature>
<comment type="caution">
    <text evidence="2">The sequence shown here is derived from an EMBL/GenBank/DDBJ whole genome shotgun (WGS) entry which is preliminary data.</text>
</comment>
<dbReference type="InterPro" id="IPR039448">
    <property type="entry name" value="Beta_helix"/>
</dbReference>
<dbReference type="InterPro" id="IPR006626">
    <property type="entry name" value="PbH1"/>
</dbReference>
<dbReference type="OrthoDB" id="5498325at2"/>
<evidence type="ECO:0000313" key="2">
    <source>
        <dbReference type="EMBL" id="TFI57918.1"/>
    </source>
</evidence>
<protein>
    <submittedName>
        <fullName evidence="2">Right-handed parallel beta-helix repeat-containing protein</fullName>
    </submittedName>
</protein>
<dbReference type="Pfam" id="PF13229">
    <property type="entry name" value="Beta_helix"/>
    <property type="match status" value="1"/>
</dbReference>
<accession>A0A4Y8ZPH8</accession>
<reference evidence="2 3" key="1">
    <citation type="submission" date="2019-03" db="EMBL/GenBank/DDBJ databases">
        <title>Genome sequence of Sphingomonas sp. 17J27-24.</title>
        <authorList>
            <person name="Kim M."/>
            <person name="Maeng S."/>
            <person name="Sathiyaraj S."/>
        </authorList>
    </citation>
    <scope>NUCLEOTIDE SEQUENCE [LARGE SCALE GENOMIC DNA]</scope>
    <source>
        <strain evidence="2 3">17J27-24</strain>
    </source>
</reference>
<name>A0A4Y8ZPH8_9SPHN</name>
<proteinExistence type="predicted"/>